<keyword evidence="2" id="KW-0808">Transferase</keyword>
<dbReference type="EMBL" id="SMMG02000001">
    <property type="protein sequence ID" value="KAA3489416.1"/>
    <property type="molecule type" value="Genomic_DNA"/>
</dbReference>
<dbReference type="GO" id="GO:0003964">
    <property type="term" value="F:RNA-directed DNA polymerase activity"/>
    <property type="evidence" value="ECO:0007669"/>
    <property type="project" value="UniProtKB-KW"/>
</dbReference>
<dbReference type="InterPro" id="IPR044730">
    <property type="entry name" value="RNase_H-like_dom_plant"/>
</dbReference>
<keyword evidence="3" id="KW-1185">Reference proteome</keyword>
<dbReference type="Gene3D" id="3.30.420.10">
    <property type="entry name" value="Ribonuclease H-like superfamily/Ribonuclease H"/>
    <property type="match status" value="1"/>
</dbReference>
<dbReference type="PANTHER" id="PTHR47074:SF61">
    <property type="entry name" value="RNASE H TYPE-1 DOMAIN-CONTAINING PROTEIN"/>
    <property type="match status" value="1"/>
</dbReference>
<dbReference type="InterPro" id="IPR036397">
    <property type="entry name" value="RNaseH_sf"/>
</dbReference>
<dbReference type="SUPFAM" id="SSF53098">
    <property type="entry name" value="Ribonuclease H-like"/>
    <property type="match status" value="1"/>
</dbReference>
<dbReference type="OrthoDB" id="1001318at2759"/>
<keyword evidence="2" id="KW-0695">RNA-directed DNA polymerase</keyword>
<evidence type="ECO:0000313" key="3">
    <source>
        <dbReference type="Proteomes" id="UP000325315"/>
    </source>
</evidence>
<accession>A0A5B6X786</accession>
<dbReference type="InterPro" id="IPR052929">
    <property type="entry name" value="RNase_H-like_EbsB-rel"/>
</dbReference>
<name>A0A5B6X786_9ROSI</name>
<dbReference type="GO" id="GO:0004523">
    <property type="term" value="F:RNA-DNA hybrid ribonuclease activity"/>
    <property type="evidence" value="ECO:0007669"/>
    <property type="project" value="InterPro"/>
</dbReference>
<dbReference type="InterPro" id="IPR002156">
    <property type="entry name" value="RNaseH_domain"/>
</dbReference>
<dbReference type="PANTHER" id="PTHR47074">
    <property type="entry name" value="BNAC02G40300D PROTEIN"/>
    <property type="match status" value="1"/>
</dbReference>
<dbReference type="AlphaFoldDB" id="A0A5B6X786"/>
<gene>
    <name evidence="2" type="ORF">EPI10_033037</name>
</gene>
<comment type="caution">
    <text evidence="2">The sequence shown here is derived from an EMBL/GenBank/DDBJ whole genome shotgun (WGS) entry which is preliminary data.</text>
</comment>
<dbReference type="InterPro" id="IPR012337">
    <property type="entry name" value="RNaseH-like_sf"/>
</dbReference>
<organism evidence="2 3">
    <name type="scientific">Gossypium australe</name>
    <dbReference type="NCBI Taxonomy" id="47621"/>
    <lineage>
        <taxon>Eukaryota</taxon>
        <taxon>Viridiplantae</taxon>
        <taxon>Streptophyta</taxon>
        <taxon>Embryophyta</taxon>
        <taxon>Tracheophyta</taxon>
        <taxon>Spermatophyta</taxon>
        <taxon>Magnoliopsida</taxon>
        <taxon>eudicotyledons</taxon>
        <taxon>Gunneridae</taxon>
        <taxon>Pentapetalae</taxon>
        <taxon>rosids</taxon>
        <taxon>malvids</taxon>
        <taxon>Malvales</taxon>
        <taxon>Malvaceae</taxon>
        <taxon>Malvoideae</taxon>
        <taxon>Gossypium</taxon>
    </lineage>
</organism>
<dbReference type="GO" id="GO:0003676">
    <property type="term" value="F:nucleic acid binding"/>
    <property type="evidence" value="ECO:0007669"/>
    <property type="project" value="InterPro"/>
</dbReference>
<proteinExistence type="predicted"/>
<protein>
    <submittedName>
        <fullName evidence="2">Reverse transcriptase</fullName>
    </submittedName>
</protein>
<dbReference type="CDD" id="cd06222">
    <property type="entry name" value="RNase_H_like"/>
    <property type="match status" value="1"/>
</dbReference>
<evidence type="ECO:0000259" key="1">
    <source>
        <dbReference type="Pfam" id="PF13456"/>
    </source>
</evidence>
<dbReference type="Proteomes" id="UP000325315">
    <property type="component" value="Unassembled WGS sequence"/>
</dbReference>
<dbReference type="Pfam" id="PF13456">
    <property type="entry name" value="RVT_3"/>
    <property type="match status" value="1"/>
</dbReference>
<sequence>MGFKDLVLFNKALLAKQVWRILTQPKCLLAKMLKARYYPHSDILAANVGSYPSFTWRSICSARDLIENGLLWRIGNGCDINIWNDPWLPGKENSRGRSKDLRVWKFEGSGEYTVKRGYRVLSSEHLQNVIVTSPDGTLSVEIICPLCKKGPEDADRLMWSCETLQSVWKSLNIMVPPFESAMGGKICLANTFSTTNEQQRQLMALSLWGLWYRGNKLFHEGVKFSMQETLGFLKGYNQDLNSTREIFSPSSSSLGNEIWKPPDFGFTKLNFDAAFQNDTKIAITVVLAKNSEGNIVGAETYLFKDVTDAFVVEARACERALIMAATLGFQRVVVEGDSLTVIKSIMKRQNDKSVIRPITQNISFLEASFEDISYLFVPRLVNTVAHALALEG</sequence>
<evidence type="ECO:0000313" key="2">
    <source>
        <dbReference type="EMBL" id="KAA3489416.1"/>
    </source>
</evidence>
<reference evidence="2" key="1">
    <citation type="submission" date="2019-08" db="EMBL/GenBank/DDBJ databases">
        <authorList>
            <person name="Liu F."/>
        </authorList>
    </citation>
    <scope>NUCLEOTIDE SEQUENCE [LARGE SCALE GENOMIC DNA]</scope>
    <source>
        <strain evidence="2">PA1801</strain>
        <tissue evidence="2">Leaf</tissue>
    </source>
</reference>
<feature type="domain" description="RNase H type-1" evidence="1">
    <location>
        <begin position="270"/>
        <end position="389"/>
    </location>
</feature>
<keyword evidence="2" id="KW-0548">Nucleotidyltransferase</keyword>